<name>A0A0W0CWE2_CANGB</name>
<dbReference type="OrthoDB" id="10021397at2759"/>
<feature type="transmembrane region" description="Helical" evidence="7">
    <location>
        <begin position="315"/>
        <end position="336"/>
    </location>
</feature>
<gene>
    <name evidence="9" type="ORF">AO440_000251</name>
</gene>
<dbReference type="Pfam" id="PF07690">
    <property type="entry name" value="MFS_1"/>
    <property type="match status" value="1"/>
</dbReference>
<dbReference type="GO" id="GO:1901474">
    <property type="term" value="F:azole transmembrane transporter activity"/>
    <property type="evidence" value="ECO:0007669"/>
    <property type="project" value="EnsemblFungi"/>
</dbReference>
<evidence type="ECO:0000313" key="9">
    <source>
        <dbReference type="EMBL" id="KTB03915.1"/>
    </source>
</evidence>
<feature type="region of interest" description="Disordered" evidence="6">
    <location>
        <begin position="1"/>
        <end position="22"/>
    </location>
</feature>
<sequence>MDKDSVIADTRGDASSVSTGSVKEEPVRTNAFGQRFPTGVELWAPLGSLVLCLFLAALDVMIVSTIIEEVSQKFGDYSKVGWLFTGYSLPNALLVLIWGRIATLVGFKTSTLAAIVIFEVGSLVSALANSMDMLIGGRVVAGIGGSGVQSLVFVISSTLVEERNRGLIIAVMSSSFGIASVVGPFLGGAFTTHVTWRWCFYINLPVGGLAFFLFLTFYNPEKWVVNKDTAEDEVVGNGRFGLLSILGGQAVRFVKSVGVQLAKLRYPGTWRIIARELFYRFDIVEFVFMTLGSVLILLAFTFGGNKYKWNSGSTISMFVLGILFTLGAFVYDFFIYPKFEAVKTVPHYQPLMSWNICKKPGVWLFNIAVFFVACAFSIQTNYIIQYFQLVFNDTAWKAAIHLIATVVPVVITVVSSGIVNSKTGYVKPIAIFSGVTGIIGAGLLTLLDNHASSAKKIGLLILPGVTFGAIMQSSIIGVQILLDKSSPTYRYDFIAVTTLNAFIKNIGQAYGAVLCDTVFSASAINLMKKRHVSLPGGYETSANNLIIARREYFDGPTSAIGNIISDSIINVFYMALGMFAVVVVCVVFVSNKKVDIRKPEDIKRQQEEDPEKQDQDKDFQEDSE</sequence>
<dbReference type="InterPro" id="IPR020846">
    <property type="entry name" value="MFS_dom"/>
</dbReference>
<proteinExistence type="inferred from homology"/>
<feature type="transmembrane region" description="Helical" evidence="7">
    <location>
        <begin position="42"/>
        <end position="68"/>
    </location>
</feature>
<evidence type="ECO:0000313" key="10">
    <source>
        <dbReference type="Proteomes" id="UP000054886"/>
    </source>
</evidence>
<organism evidence="9 10">
    <name type="scientific">Candida glabrata</name>
    <name type="common">Yeast</name>
    <name type="synonym">Torulopsis glabrata</name>
    <dbReference type="NCBI Taxonomy" id="5478"/>
    <lineage>
        <taxon>Eukaryota</taxon>
        <taxon>Fungi</taxon>
        <taxon>Dikarya</taxon>
        <taxon>Ascomycota</taxon>
        <taxon>Saccharomycotina</taxon>
        <taxon>Saccharomycetes</taxon>
        <taxon>Saccharomycetales</taxon>
        <taxon>Saccharomycetaceae</taxon>
        <taxon>Nakaseomyces</taxon>
    </lineage>
</organism>
<feature type="transmembrane region" description="Helical" evidence="7">
    <location>
        <begin position="425"/>
        <end position="447"/>
    </location>
</feature>
<reference evidence="9 10" key="1">
    <citation type="submission" date="2015-10" db="EMBL/GenBank/DDBJ databases">
        <title>Draft genomes sequences of Candida glabrata isolates 1A, 1B, 2A, 2B, 3A and 3B.</title>
        <authorList>
            <person name="Haavelsrud O.E."/>
            <person name="Gaustad P."/>
        </authorList>
    </citation>
    <scope>NUCLEOTIDE SEQUENCE [LARGE SCALE GENOMIC DNA]</scope>
    <source>
        <strain evidence="9">910700640</strain>
    </source>
</reference>
<feature type="transmembrane region" description="Helical" evidence="7">
    <location>
        <begin position="396"/>
        <end position="419"/>
    </location>
</feature>
<comment type="similarity">
    <text evidence="2">Belongs to the major facilitator superfamily.</text>
</comment>
<feature type="transmembrane region" description="Helical" evidence="7">
    <location>
        <begin position="198"/>
        <end position="218"/>
    </location>
</feature>
<dbReference type="VEuPathDB" id="FungiDB:CAGL0B02079g"/>
<dbReference type="InterPro" id="IPR011701">
    <property type="entry name" value="MFS"/>
</dbReference>
<dbReference type="VEuPathDB" id="FungiDB:B1J91_B02079g"/>
<feature type="transmembrane region" description="Helical" evidence="7">
    <location>
        <begin position="571"/>
        <end position="589"/>
    </location>
</feature>
<dbReference type="CDD" id="cd17502">
    <property type="entry name" value="MFS_Azr1_MDR_like"/>
    <property type="match status" value="1"/>
</dbReference>
<comment type="subcellular location">
    <subcellularLocation>
        <location evidence="1">Membrane</location>
        <topology evidence="1">Multi-pass membrane protein</topology>
    </subcellularLocation>
</comment>
<evidence type="ECO:0000256" key="3">
    <source>
        <dbReference type="ARBA" id="ARBA00022692"/>
    </source>
</evidence>
<dbReference type="Proteomes" id="UP000054886">
    <property type="component" value="Unassembled WGS sequence"/>
</dbReference>
<keyword evidence="4 7" id="KW-1133">Transmembrane helix</keyword>
<evidence type="ECO:0000256" key="2">
    <source>
        <dbReference type="ARBA" id="ARBA00008335"/>
    </source>
</evidence>
<evidence type="ECO:0000256" key="5">
    <source>
        <dbReference type="ARBA" id="ARBA00023136"/>
    </source>
</evidence>
<dbReference type="InterPro" id="IPR036259">
    <property type="entry name" value="MFS_trans_sf"/>
</dbReference>
<feature type="transmembrane region" description="Helical" evidence="7">
    <location>
        <begin position="139"/>
        <end position="160"/>
    </location>
</feature>
<protein>
    <submittedName>
        <fullName evidence="9">Azole resistance protein 1</fullName>
    </submittedName>
</protein>
<dbReference type="AlphaFoldDB" id="A0A0W0CWE2"/>
<dbReference type="EMBL" id="LLZZ01000118">
    <property type="protein sequence ID" value="KTB03915.1"/>
    <property type="molecule type" value="Genomic_DNA"/>
</dbReference>
<accession>A0A0W0CWE2</accession>
<dbReference type="PANTHER" id="PTHR23501">
    <property type="entry name" value="MAJOR FACILITATOR SUPERFAMILY"/>
    <property type="match status" value="1"/>
</dbReference>
<comment type="caution">
    <text evidence="9">The sequence shown here is derived from an EMBL/GenBank/DDBJ whole genome shotgun (WGS) entry which is preliminary data.</text>
</comment>
<feature type="transmembrane region" description="Helical" evidence="7">
    <location>
        <begin position="459"/>
        <end position="482"/>
    </location>
</feature>
<feature type="domain" description="Major facilitator superfamily (MFS) profile" evidence="8">
    <location>
        <begin position="45"/>
        <end position="594"/>
    </location>
</feature>
<feature type="transmembrane region" description="Helical" evidence="7">
    <location>
        <begin position="362"/>
        <end position="384"/>
    </location>
</feature>
<feature type="compositionally biased region" description="Basic and acidic residues" evidence="6">
    <location>
        <begin position="1"/>
        <end position="12"/>
    </location>
</feature>
<keyword evidence="3 7" id="KW-0812">Transmembrane</keyword>
<feature type="transmembrane region" description="Helical" evidence="7">
    <location>
        <begin position="80"/>
        <end position="101"/>
    </location>
</feature>
<evidence type="ECO:0000256" key="6">
    <source>
        <dbReference type="SAM" id="MobiDB-lite"/>
    </source>
</evidence>
<dbReference type="VEuPathDB" id="FungiDB:GWK60_B01925"/>
<dbReference type="PANTHER" id="PTHR23501:SF198">
    <property type="entry name" value="AZOLE RESISTANCE PROTEIN 1-RELATED"/>
    <property type="match status" value="1"/>
</dbReference>
<feature type="transmembrane region" description="Helical" evidence="7">
    <location>
        <begin position="166"/>
        <end position="186"/>
    </location>
</feature>
<dbReference type="Gene3D" id="1.20.1250.20">
    <property type="entry name" value="MFS general substrate transporter like domains"/>
    <property type="match status" value="2"/>
</dbReference>
<dbReference type="VEuPathDB" id="FungiDB:GVI51_B01969"/>
<evidence type="ECO:0000256" key="1">
    <source>
        <dbReference type="ARBA" id="ARBA00004141"/>
    </source>
</evidence>
<dbReference type="PRINTS" id="PR01036">
    <property type="entry name" value="TCRTETB"/>
</dbReference>
<dbReference type="SUPFAM" id="SSF103473">
    <property type="entry name" value="MFS general substrate transporter"/>
    <property type="match status" value="2"/>
</dbReference>
<evidence type="ECO:0000256" key="7">
    <source>
        <dbReference type="SAM" id="Phobius"/>
    </source>
</evidence>
<feature type="region of interest" description="Disordered" evidence="6">
    <location>
        <begin position="599"/>
        <end position="624"/>
    </location>
</feature>
<evidence type="ECO:0000256" key="4">
    <source>
        <dbReference type="ARBA" id="ARBA00022989"/>
    </source>
</evidence>
<keyword evidence="5 7" id="KW-0472">Membrane</keyword>
<evidence type="ECO:0000259" key="8">
    <source>
        <dbReference type="PROSITE" id="PS50850"/>
    </source>
</evidence>
<feature type="transmembrane region" description="Helical" evidence="7">
    <location>
        <begin position="283"/>
        <end position="303"/>
    </location>
</feature>
<dbReference type="PROSITE" id="PS50850">
    <property type="entry name" value="MFS"/>
    <property type="match status" value="1"/>
</dbReference>
<dbReference type="GO" id="GO:0005886">
    <property type="term" value="C:plasma membrane"/>
    <property type="evidence" value="ECO:0007669"/>
    <property type="project" value="EnsemblFungi"/>
</dbReference>
<feature type="transmembrane region" description="Helical" evidence="7">
    <location>
        <begin position="107"/>
        <end position="127"/>
    </location>
</feature>
<dbReference type="FunFam" id="1.20.1250.20:FF:000373">
    <property type="entry name" value="Vacuolar basic amino acid transporter"/>
    <property type="match status" value="1"/>
</dbReference>